<reference evidence="18 19" key="2">
    <citation type="submission" date="2018-08" db="EMBL/GenBank/DDBJ databases">
        <title>A genome reference for cultivated species of the human gut microbiota.</title>
        <authorList>
            <person name="Zou Y."/>
            <person name="Xue W."/>
            <person name="Luo G."/>
        </authorList>
    </citation>
    <scope>NUCLEOTIDE SEQUENCE [LARGE SCALE GENOMIC DNA]</scope>
    <source>
        <strain evidence="15 18">AF19-13AC</strain>
        <strain evidence="16 19">TF05-11AC</strain>
    </source>
</reference>
<feature type="region of interest" description="Disordered" evidence="10">
    <location>
        <begin position="442"/>
        <end position="468"/>
    </location>
</feature>
<evidence type="ECO:0000313" key="18">
    <source>
        <dbReference type="Proteomes" id="UP000261023"/>
    </source>
</evidence>
<dbReference type="Pfam" id="PF00571">
    <property type="entry name" value="CBS"/>
    <property type="match status" value="2"/>
</dbReference>
<dbReference type="SMART" id="SM01091">
    <property type="entry name" value="CorC_HlyC"/>
    <property type="match status" value="1"/>
</dbReference>
<dbReference type="InterPro" id="IPR046342">
    <property type="entry name" value="CBS_dom_sf"/>
</dbReference>
<protein>
    <submittedName>
        <fullName evidence="14">Hemolysins and related proteins containing CBS domains</fullName>
    </submittedName>
    <submittedName>
        <fullName evidence="15">HlyC/CorC family transporter</fullName>
    </submittedName>
</protein>
<evidence type="ECO:0000256" key="3">
    <source>
        <dbReference type="ARBA" id="ARBA00022692"/>
    </source>
</evidence>
<evidence type="ECO:0000256" key="7">
    <source>
        <dbReference type="ARBA" id="ARBA00023136"/>
    </source>
</evidence>
<feature type="transmembrane region" description="Helical" evidence="11">
    <location>
        <begin position="12"/>
        <end position="30"/>
    </location>
</feature>
<evidence type="ECO:0000256" key="9">
    <source>
        <dbReference type="PROSITE-ProRule" id="PRU01193"/>
    </source>
</evidence>
<feature type="domain" description="CBS" evidence="12">
    <location>
        <begin position="224"/>
        <end position="285"/>
    </location>
</feature>
<evidence type="ECO:0000259" key="12">
    <source>
        <dbReference type="PROSITE" id="PS51371"/>
    </source>
</evidence>
<evidence type="ECO:0000256" key="11">
    <source>
        <dbReference type="SAM" id="Phobius"/>
    </source>
</evidence>
<dbReference type="Gene3D" id="3.10.580.10">
    <property type="entry name" value="CBS-domain"/>
    <property type="match status" value="1"/>
</dbReference>
<evidence type="ECO:0000313" key="15">
    <source>
        <dbReference type="EMBL" id="RGD69468.1"/>
    </source>
</evidence>
<comment type="similarity">
    <text evidence="2">Belongs to the UPF0053 family.</text>
</comment>
<dbReference type="FunFam" id="3.10.580.10:FF:000002">
    <property type="entry name" value="Magnesium/cobalt efflux protein CorC"/>
    <property type="match status" value="1"/>
</dbReference>
<organism evidence="14 17">
    <name type="scientific">Hungatella hathewayi</name>
    <dbReference type="NCBI Taxonomy" id="154046"/>
    <lineage>
        <taxon>Bacteria</taxon>
        <taxon>Bacillati</taxon>
        <taxon>Bacillota</taxon>
        <taxon>Clostridia</taxon>
        <taxon>Lachnospirales</taxon>
        <taxon>Lachnospiraceae</taxon>
        <taxon>Hungatella</taxon>
    </lineage>
</organism>
<dbReference type="Proteomes" id="UP000261257">
    <property type="component" value="Unassembled WGS sequence"/>
</dbReference>
<reference evidence="14 17" key="1">
    <citation type="submission" date="2015-09" db="EMBL/GenBank/DDBJ databases">
        <authorList>
            <consortium name="Pathogen Informatics"/>
        </authorList>
    </citation>
    <scope>NUCLEOTIDE SEQUENCE [LARGE SCALE GENOMIC DNA]</scope>
    <source>
        <strain evidence="14 17">2789STDY5608850</strain>
    </source>
</reference>
<dbReference type="Proteomes" id="UP000095651">
    <property type="component" value="Unassembled WGS sequence"/>
</dbReference>
<dbReference type="EMBL" id="CYZE01000005">
    <property type="protein sequence ID" value="CUO29732.1"/>
    <property type="molecule type" value="Genomic_DNA"/>
</dbReference>
<evidence type="ECO:0000259" key="13">
    <source>
        <dbReference type="PROSITE" id="PS51846"/>
    </source>
</evidence>
<dbReference type="SUPFAM" id="SSF54631">
    <property type="entry name" value="CBS-domain pair"/>
    <property type="match status" value="1"/>
</dbReference>
<dbReference type="OrthoDB" id="9798188at2"/>
<comment type="subcellular location">
    <subcellularLocation>
        <location evidence="1">Membrane</location>
        <topology evidence="1">Multi-pass membrane protein</topology>
    </subcellularLocation>
</comment>
<evidence type="ECO:0000256" key="4">
    <source>
        <dbReference type="ARBA" id="ARBA00022737"/>
    </source>
</evidence>
<dbReference type="CDD" id="cd04590">
    <property type="entry name" value="CBS_pair_CorC_HlyC_assoc"/>
    <property type="match status" value="1"/>
</dbReference>
<dbReference type="Proteomes" id="UP000261023">
    <property type="component" value="Unassembled WGS sequence"/>
</dbReference>
<keyword evidence="5 9" id="KW-1133">Transmembrane helix</keyword>
<gene>
    <name evidence="14" type="primary">ytfL</name>
    <name evidence="15" type="ORF">DWX31_15500</name>
    <name evidence="16" type="ORF">DXC39_11315</name>
    <name evidence="14" type="ORF">ERS852407_02388</name>
</gene>
<evidence type="ECO:0000313" key="16">
    <source>
        <dbReference type="EMBL" id="RGM05401.1"/>
    </source>
</evidence>
<evidence type="ECO:0000313" key="19">
    <source>
        <dbReference type="Proteomes" id="UP000261257"/>
    </source>
</evidence>
<evidence type="ECO:0000256" key="1">
    <source>
        <dbReference type="ARBA" id="ARBA00004141"/>
    </source>
</evidence>
<dbReference type="EMBL" id="QSSQ01000007">
    <property type="protein sequence ID" value="RGM05401.1"/>
    <property type="molecule type" value="Genomic_DNA"/>
</dbReference>
<keyword evidence="4" id="KW-0677">Repeat</keyword>
<dbReference type="InterPro" id="IPR044751">
    <property type="entry name" value="Ion_transp-like_CBS"/>
</dbReference>
<evidence type="ECO:0000256" key="2">
    <source>
        <dbReference type="ARBA" id="ARBA00006337"/>
    </source>
</evidence>
<dbReference type="Gene3D" id="3.30.465.10">
    <property type="match status" value="1"/>
</dbReference>
<dbReference type="GO" id="GO:0050660">
    <property type="term" value="F:flavin adenine dinucleotide binding"/>
    <property type="evidence" value="ECO:0007669"/>
    <property type="project" value="InterPro"/>
</dbReference>
<dbReference type="SUPFAM" id="SSF56176">
    <property type="entry name" value="FAD-binding/transporter-associated domain-like"/>
    <property type="match status" value="1"/>
</dbReference>
<dbReference type="InterPro" id="IPR036318">
    <property type="entry name" value="FAD-bd_PCMH-like_sf"/>
</dbReference>
<feature type="transmembrane region" description="Helical" evidence="11">
    <location>
        <begin position="147"/>
        <end position="169"/>
    </location>
</feature>
<dbReference type="InterPro" id="IPR000644">
    <property type="entry name" value="CBS_dom"/>
</dbReference>
<dbReference type="PROSITE" id="PS51371">
    <property type="entry name" value="CBS"/>
    <property type="match status" value="2"/>
</dbReference>
<proteinExistence type="inferred from homology"/>
<sequence length="468" mass="52320">MDDGNPLPSVAIFLLFILLDAIFYGFGAAIQNVNTNDLEHQMEEGSDKARKLLHIVNRPTRFVNTIQVSTNIIGIITGAFILEQLGGRLTLILDRRASMSAPWLSILSLLIVGILLIVLLISFGIVIPKRCAAQNPEKWGYNMLPVVTFFMVPLMPFTWLINAVAFLFLKLIGIDMMSDNENVTEEDIMSMVNEGHEQGVLEAREAEMITNIFELDDKDAGDIMTHRKNLVALDGSMTLKEAVNFILKEGYNSRYPVYEKDIDDITGILHMKDALIAAENGGNASVPICEIEGLLREAHFIPETRNIDSLFKEMQSQKIHMVIVVDEYGQTAGIVTMEDILEEIVGSIMDEYDVDEEFIAESEDGSYIVSGMTPLDEVAKTLDIEFEEDDYDSYDTINGFLISRLDRIPQEGEQTEVEYEGYGFKILQVENKMIHTIRVQRLAPPPDTPSGPENGGESPVESENSLPD</sequence>
<evidence type="ECO:0000256" key="10">
    <source>
        <dbReference type="SAM" id="MobiDB-lite"/>
    </source>
</evidence>
<evidence type="ECO:0000256" key="6">
    <source>
        <dbReference type="ARBA" id="ARBA00023122"/>
    </source>
</evidence>
<dbReference type="PANTHER" id="PTHR22777">
    <property type="entry name" value="HEMOLYSIN-RELATED"/>
    <property type="match status" value="1"/>
</dbReference>
<feature type="domain" description="CBS" evidence="12">
    <location>
        <begin position="294"/>
        <end position="351"/>
    </location>
</feature>
<dbReference type="Pfam" id="PF03471">
    <property type="entry name" value="CorC_HlyC"/>
    <property type="match status" value="1"/>
</dbReference>
<feature type="transmembrane region" description="Helical" evidence="11">
    <location>
        <begin position="103"/>
        <end position="127"/>
    </location>
</feature>
<dbReference type="AlphaFoldDB" id="A0A174DVW8"/>
<evidence type="ECO:0000313" key="17">
    <source>
        <dbReference type="Proteomes" id="UP000095651"/>
    </source>
</evidence>
<dbReference type="PANTHER" id="PTHR22777:SF17">
    <property type="entry name" value="UPF0053 PROTEIN SLL0260"/>
    <property type="match status" value="1"/>
</dbReference>
<evidence type="ECO:0000256" key="8">
    <source>
        <dbReference type="PROSITE-ProRule" id="PRU00703"/>
    </source>
</evidence>
<dbReference type="InterPro" id="IPR005170">
    <property type="entry name" value="Transptr-assoc_dom"/>
</dbReference>
<dbReference type="PROSITE" id="PS51846">
    <property type="entry name" value="CNNM"/>
    <property type="match status" value="1"/>
</dbReference>
<dbReference type="Pfam" id="PF01595">
    <property type="entry name" value="CNNM"/>
    <property type="match status" value="1"/>
</dbReference>
<dbReference type="RefSeq" id="WP_029466056.1">
    <property type="nucleotide sequence ID" value="NZ_CABIXC010000005.1"/>
</dbReference>
<keyword evidence="7 9" id="KW-0472">Membrane</keyword>
<evidence type="ECO:0000313" key="14">
    <source>
        <dbReference type="EMBL" id="CUO29732.1"/>
    </source>
</evidence>
<accession>A0A174DVW8</accession>
<dbReference type="GO" id="GO:0005886">
    <property type="term" value="C:plasma membrane"/>
    <property type="evidence" value="ECO:0007669"/>
    <property type="project" value="TreeGrafter"/>
</dbReference>
<name>A0A174DVW8_9FIRM</name>
<dbReference type="EMBL" id="QTJW01000010">
    <property type="protein sequence ID" value="RGD69468.1"/>
    <property type="molecule type" value="Genomic_DNA"/>
</dbReference>
<dbReference type="InterPro" id="IPR016169">
    <property type="entry name" value="FAD-bd_PCMH_sub2"/>
</dbReference>
<keyword evidence="6 8" id="KW-0129">CBS domain</keyword>
<evidence type="ECO:0000256" key="5">
    <source>
        <dbReference type="ARBA" id="ARBA00022989"/>
    </source>
</evidence>
<feature type="transmembrane region" description="Helical" evidence="11">
    <location>
        <begin position="62"/>
        <end position="82"/>
    </location>
</feature>
<dbReference type="InterPro" id="IPR002550">
    <property type="entry name" value="CNNM"/>
</dbReference>
<keyword evidence="3 9" id="KW-0812">Transmembrane</keyword>
<feature type="domain" description="CNNM transmembrane" evidence="13">
    <location>
        <begin position="2"/>
        <end position="205"/>
    </location>
</feature>